<keyword evidence="4" id="KW-1185">Reference proteome</keyword>
<dbReference type="InterPro" id="IPR046260">
    <property type="entry name" value="HFX_2341-like_N"/>
</dbReference>
<feature type="domain" description="DUF6293" evidence="2">
    <location>
        <begin position="177"/>
        <end position="275"/>
    </location>
</feature>
<proteinExistence type="predicted"/>
<evidence type="ECO:0000313" key="3">
    <source>
        <dbReference type="EMBL" id="SDG03244.1"/>
    </source>
</evidence>
<accession>A0A1G7QXS7</accession>
<dbReference type="RefSeq" id="WP_149799523.1">
    <property type="nucleotide sequence ID" value="NZ_FNBO01000013.1"/>
</dbReference>
<dbReference type="Pfam" id="PF19810">
    <property type="entry name" value="HFX_2341_N"/>
    <property type="match status" value="1"/>
</dbReference>
<dbReference type="OrthoDB" id="142096at2157"/>
<feature type="domain" description="HFX-2341-like N-terminal" evidence="1">
    <location>
        <begin position="12"/>
        <end position="157"/>
    </location>
</feature>
<dbReference type="Pfam" id="PF22665">
    <property type="entry name" value="WHD_DUF6293"/>
    <property type="match status" value="1"/>
</dbReference>
<reference evidence="3 4" key="1">
    <citation type="submission" date="2016-10" db="EMBL/GenBank/DDBJ databases">
        <authorList>
            <person name="Varghese N."/>
            <person name="Submissions S."/>
        </authorList>
    </citation>
    <scope>NUCLEOTIDE SEQUENCE [LARGE SCALE GENOMIC DNA]</scope>
    <source>
        <strain evidence="3 4">CGMCC 1.3527</strain>
    </source>
</reference>
<gene>
    <name evidence="3" type="ORF">SAMN04488067_11328</name>
</gene>
<organism evidence="3 4">
    <name type="scientific">Halorubrum xinjiangense</name>
    <dbReference type="NCBI Taxonomy" id="261291"/>
    <lineage>
        <taxon>Archaea</taxon>
        <taxon>Methanobacteriati</taxon>
        <taxon>Methanobacteriota</taxon>
        <taxon>Stenosarchaea group</taxon>
        <taxon>Halobacteria</taxon>
        <taxon>Halobacteriales</taxon>
        <taxon>Haloferacaceae</taxon>
        <taxon>Halorubrum</taxon>
    </lineage>
</organism>
<dbReference type="InterPro" id="IPR054162">
    <property type="entry name" value="DUF6293_C"/>
</dbReference>
<name>A0A1G7QXS7_9EURY</name>
<evidence type="ECO:0000259" key="1">
    <source>
        <dbReference type="Pfam" id="PF19810"/>
    </source>
</evidence>
<sequence>MDTSVPSVAERRVHVVPLGYERDRIVEPLRRHRADLTYLLVDAPDRDGARGDVDFEAAGAADPEATRVAPDELTDYQRDAWTAVAEFAEVRPIPVALADVYDVLGVTTTVAARHRASAADGDRLFGNVSTGPRIAAVGVALACMIVGARPYSVEPERHRHDRSEDPLTEGVARTVDLPLYPMDAPTADQVAVLGRLRERTDESHTTDKWNLIEWARERDLTFLREAGESRTAKYRALETHVLSPLRERGYVELEDVGRSDTVRLTETGRRVFFAFKHKIDER</sequence>
<evidence type="ECO:0000313" key="4">
    <source>
        <dbReference type="Proteomes" id="UP000324020"/>
    </source>
</evidence>
<dbReference type="Proteomes" id="UP000324020">
    <property type="component" value="Unassembled WGS sequence"/>
</dbReference>
<dbReference type="EMBL" id="FNBO01000013">
    <property type="protein sequence ID" value="SDG03244.1"/>
    <property type="molecule type" value="Genomic_DNA"/>
</dbReference>
<protein>
    <submittedName>
        <fullName evidence="3">Uncharacterized protein</fullName>
    </submittedName>
</protein>
<evidence type="ECO:0000259" key="2">
    <source>
        <dbReference type="Pfam" id="PF22665"/>
    </source>
</evidence>
<dbReference type="AlphaFoldDB" id="A0A1G7QXS7"/>